<dbReference type="NCBIfam" id="TIGR00912">
    <property type="entry name" value="2A0309"/>
    <property type="match status" value="1"/>
</dbReference>
<evidence type="ECO:0000256" key="1">
    <source>
        <dbReference type="ARBA" id="ARBA00004141"/>
    </source>
</evidence>
<name>A0A161PBB2_9BACI</name>
<feature type="transmembrane region" description="Helical" evidence="8">
    <location>
        <begin position="38"/>
        <end position="56"/>
    </location>
</feature>
<accession>A0A161PBB2</accession>
<keyword evidence="10" id="KW-1185">Reference proteome</keyword>
<feature type="transmembrane region" description="Helical" evidence="8">
    <location>
        <begin position="68"/>
        <end position="96"/>
    </location>
</feature>
<feature type="transmembrane region" description="Helical" evidence="8">
    <location>
        <begin position="215"/>
        <end position="238"/>
    </location>
</feature>
<evidence type="ECO:0000313" key="10">
    <source>
        <dbReference type="Proteomes" id="UP000075806"/>
    </source>
</evidence>
<dbReference type="PANTHER" id="PTHR34975:SF2">
    <property type="entry name" value="SPORE GERMINATION PROTEIN A2"/>
    <property type="match status" value="1"/>
</dbReference>
<sequence length="364" mass="40791">MPIQISSYQFMILITLYVLGSSILVLPSALVGLAKQDAWLSALMAIGFGLIFVFIYSKVYRKGNQQSFGLLLESAFGKVIGGLFILVFSLLSLYIASLTLRDVGDFLKSQIIPETPIYAIQFLILVPALIAMIYGIEVLARTAEILFPMVIIIVFITILLSVKDFNFDFLTPILEEGFPRVFKGSLLMTSIPFLELSLLLTIYPMVNQSEKAKKAMYVGVIFGGIILVFKVLITILTIGPQLTSIINFPNFFVVKKIYIGDFLQRIEVFIAIQWIMTSFIKLCLMIYIGLKLLEHLFKLSSYRMLIFPIVFIIFAIAQAVSPNASSIIYQVGLPWVSFVFIVGGFIPLLLAIMIRLKKKTIKSS</sequence>
<organism evidence="9 10">
    <name type="scientific">Alkalihalobacillus trypoxylicola</name>
    <dbReference type="NCBI Taxonomy" id="519424"/>
    <lineage>
        <taxon>Bacteria</taxon>
        <taxon>Bacillati</taxon>
        <taxon>Bacillota</taxon>
        <taxon>Bacilli</taxon>
        <taxon>Bacillales</taxon>
        <taxon>Bacillaceae</taxon>
        <taxon>Alkalihalobacillus</taxon>
    </lineage>
</organism>
<dbReference type="PANTHER" id="PTHR34975">
    <property type="entry name" value="SPORE GERMINATION PROTEIN A2"/>
    <property type="match status" value="1"/>
</dbReference>
<dbReference type="Pfam" id="PF03845">
    <property type="entry name" value="Spore_permease"/>
    <property type="match status" value="1"/>
</dbReference>
<feature type="transmembrane region" description="Helical" evidence="8">
    <location>
        <begin position="302"/>
        <end position="321"/>
    </location>
</feature>
<evidence type="ECO:0000256" key="6">
    <source>
        <dbReference type="ARBA" id="ARBA00022989"/>
    </source>
</evidence>
<dbReference type="EMBL" id="LTAO01000023">
    <property type="protein sequence ID" value="KYG29512.1"/>
    <property type="molecule type" value="Genomic_DNA"/>
</dbReference>
<proteinExistence type="inferred from homology"/>
<dbReference type="GO" id="GO:0009847">
    <property type="term" value="P:spore germination"/>
    <property type="evidence" value="ECO:0007669"/>
    <property type="project" value="InterPro"/>
</dbReference>
<feature type="transmembrane region" description="Helical" evidence="8">
    <location>
        <begin position="116"/>
        <end position="136"/>
    </location>
</feature>
<dbReference type="AlphaFoldDB" id="A0A161PBB2"/>
<keyword evidence="7 8" id="KW-0472">Membrane</keyword>
<feature type="transmembrane region" description="Helical" evidence="8">
    <location>
        <begin position="327"/>
        <end position="354"/>
    </location>
</feature>
<evidence type="ECO:0000256" key="4">
    <source>
        <dbReference type="ARBA" id="ARBA00022544"/>
    </source>
</evidence>
<dbReference type="InterPro" id="IPR004761">
    <property type="entry name" value="Spore_GerAB"/>
</dbReference>
<keyword evidence="6 8" id="KW-1133">Transmembrane helix</keyword>
<comment type="similarity">
    <text evidence="2">Belongs to the amino acid-polyamine-organocation (APC) superfamily. Spore germination protein (SGP) (TC 2.A.3.9) family.</text>
</comment>
<feature type="transmembrane region" description="Helical" evidence="8">
    <location>
        <begin position="12"/>
        <end position="32"/>
    </location>
</feature>
<evidence type="ECO:0000313" key="9">
    <source>
        <dbReference type="EMBL" id="KYG29512.1"/>
    </source>
</evidence>
<keyword evidence="3" id="KW-0813">Transport</keyword>
<dbReference type="RefSeq" id="WP_061949308.1">
    <property type="nucleotide sequence ID" value="NZ_LTAO01000023.1"/>
</dbReference>
<keyword evidence="5 8" id="KW-0812">Transmembrane</keyword>
<comment type="subcellular location">
    <subcellularLocation>
        <location evidence="1">Membrane</location>
        <topology evidence="1">Multi-pass membrane protein</topology>
    </subcellularLocation>
</comment>
<evidence type="ECO:0000256" key="2">
    <source>
        <dbReference type="ARBA" id="ARBA00007998"/>
    </source>
</evidence>
<dbReference type="Proteomes" id="UP000075806">
    <property type="component" value="Unassembled WGS sequence"/>
</dbReference>
<evidence type="ECO:0000256" key="5">
    <source>
        <dbReference type="ARBA" id="ARBA00022692"/>
    </source>
</evidence>
<evidence type="ECO:0000256" key="3">
    <source>
        <dbReference type="ARBA" id="ARBA00022448"/>
    </source>
</evidence>
<evidence type="ECO:0000256" key="8">
    <source>
        <dbReference type="SAM" id="Phobius"/>
    </source>
</evidence>
<protein>
    <submittedName>
        <fullName evidence="9">Uncharacterized protein</fullName>
    </submittedName>
</protein>
<feature type="transmembrane region" description="Helical" evidence="8">
    <location>
        <begin position="268"/>
        <end position="290"/>
    </location>
</feature>
<dbReference type="GO" id="GO:0016020">
    <property type="term" value="C:membrane"/>
    <property type="evidence" value="ECO:0007669"/>
    <property type="project" value="UniProtKB-SubCell"/>
</dbReference>
<reference evidence="9" key="1">
    <citation type="submission" date="2016-02" db="EMBL/GenBank/DDBJ databases">
        <title>Genome sequence of Bacillus trypoxylicola KCTC 13244(T).</title>
        <authorList>
            <person name="Jeong H."/>
            <person name="Park S.-H."/>
            <person name="Choi S.-K."/>
        </authorList>
    </citation>
    <scope>NUCLEOTIDE SEQUENCE [LARGE SCALE GENOMIC DNA]</scope>
    <source>
        <strain evidence="9">KCTC 13244</strain>
    </source>
</reference>
<dbReference type="OrthoDB" id="2078716at2"/>
<evidence type="ECO:0000256" key="7">
    <source>
        <dbReference type="ARBA" id="ARBA00023136"/>
    </source>
</evidence>
<gene>
    <name evidence="9" type="ORF">AZF04_08305</name>
</gene>
<feature type="transmembrane region" description="Helical" evidence="8">
    <location>
        <begin position="143"/>
        <end position="162"/>
    </location>
</feature>
<keyword evidence="4" id="KW-0309">Germination</keyword>
<dbReference type="STRING" id="519424.AZF04_08305"/>
<comment type="caution">
    <text evidence="9">The sequence shown here is derived from an EMBL/GenBank/DDBJ whole genome shotgun (WGS) entry which is preliminary data.</text>
</comment>
<feature type="transmembrane region" description="Helical" evidence="8">
    <location>
        <begin position="182"/>
        <end position="203"/>
    </location>
</feature>